<protein>
    <recommendedName>
        <fullName evidence="4">DUF475 domain-containing protein</fullName>
    </recommendedName>
</protein>
<dbReference type="RefSeq" id="WP_379914206.1">
    <property type="nucleotide sequence ID" value="NZ_JBHSWE010000002.1"/>
</dbReference>
<dbReference type="EMBL" id="JBHSWE010000002">
    <property type="protein sequence ID" value="MFC6674244.1"/>
    <property type="molecule type" value="Genomic_DNA"/>
</dbReference>
<keyword evidence="1" id="KW-1133">Transmembrane helix</keyword>
<sequence length="31" mass="3332">MWNSVIVGLLVGADSIWSLIVMLGHRGHKAA</sequence>
<evidence type="ECO:0000256" key="1">
    <source>
        <dbReference type="SAM" id="Phobius"/>
    </source>
</evidence>
<organism evidence="2 3">
    <name type="scientific">Marinobacterium aestuariivivens</name>
    <dbReference type="NCBI Taxonomy" id="1698799"/>
    <lineage>
        <taxon>Bacteria</taxon>
        <taxon>Pseudomonadati</taxon>
        <taxon>Pseudomonadota</taxon>
        <taxon>Gammaproteobacteria</taxon>
        <taxon>Oceanospirillales</taxon>
        <taxon>Oceanospirillaceae</taxon>
        <taxon>Marinobacterium</taxon>
    </lineage>
</organism>
<keyword evidence="1" id="KW-0812">Transmembrane</keyword>
<feature type="transmembrane region" description="Helical" evidence="1">
    <location>
        <begin position="6"/>
        <end position="24"/>
    </location>
</feature>
<gene>
    <name evidence="2" type="ORF">ACFQDL_32125</name>
</gene>
<name>A0ABW2AAU6_9GAMM</name>
<keyword evidence="3" id="KW-1185">Reference proteome</keyword>
<comment type="caution">
    <text evidence="2">The sequence shown here is derived from an EMBL/GenBank/DDBJ whole genome shotgun (WGS) entry which is preliminary data.</text>
</comment>
<evidence type="ECO:0000313" key="2">
    <source>
        <dbReference type="EMBL" id="MFC6674244.1"/>
    </source>
</evidence>
<evidence type="ECO:0008006" key="4">
    <source>
        <dbReference type="Google" id="ProtNLM"/>
    </source>
</evidence>
<accession>A0ABW2AAU6</accession>
<dbReference type="Proteomes" id="UP001596422">
    <property type="component" value="Unassembled WGS sequence"/>
</dbReference>
<proteinExistence type="predicted"/>
<evidence type="ECO:0000313" key="3">
    <source>
        <dbReference type="Proteomes" id="UP001596422"/>
    </source>
</evidence>
<reference evidence="3" key="1">
    <citation type="journal article" date="2019" name="Int. J. Syst. Evol. Microbiol.">
        <title>The Global Catalogue of Microorganisms (GCM) 10K type strain sequencing project: providing services to taxonomists for standard genome sequencing and annotation.</title>
        <authorList>
            <consortium name="The Broad Institute Genomics Platform"/>
            <consortium name="The Broad Institute Genome Sequencing Center for Infectious Disease"/>
            <person name="Wu L."/>
            <person name="Ma J."/>
        </authorList>
    </citation>
    <scope>NUCLEOTIDE SEQUENCE [LARGE SCALE GENOMIC DNA]</scope>
    <source>
        <strain evidence="3">NBRC 111756</strain>
    </source>
</reference>
<keyword evidence="1" id="KW-0472">Membrane</keyword>